<keyword evidence="1" id="KW-0732">Signal</keyword>
<sequence>MFKILKLTAWSFGITMVYMAANAQPSMSDLCQDSDMDSDTAYNLEQVLSSTVAIAEEHSSRNKTYYIHGGTGNIVGRSGKTYYVLTTKHQVKSQSHRTLLRRHAYREATGEFYELELLKTSRNDDLALWRFQSPQTLPHRNWIQKPPKRKEYSFPIRKAYILGYPLVRTGPLYSFDAYRKSIEKSIKVRCTTANLSGLLYDYDRDENIYRVVLTLDEEVRNGRSGGFVVDEKGYGKEKGIMGINLGTSLLNAHGQKGYFLPIWAAFDWVREVAPSILPPQERE</sequence>
<dbReference type="SUPFAM" id="SSF50494">
    <property type="entry name" value="Trypsin-like serine proteases"/>
    <property type="match status" value="1"/>
</dbReference>
<gene>
    <name evidence="2" type="ORF">BECKDK2373B_GA0170837_11953</name>
</gene>
<accession>A0A450TJG0</accession>
<name>A0A450TJG0_9GAMM</name>
<dbReference type="InterPro" id="IPR009003">
    <property type="entry name" value="Peptidase_S1_PA"/>
</dbReference>
<dbReference type="EMBL" id="CAADEX010000195">
    <property type="protein sequence ID" value="VFJ67568.1"/>
    <property type="molecule type" value="Genomic_DNA"/>
</dbReference>
<evidence type="ECO:0000256" key="1">
    <source>
        <dbReference type="SAM" id="SignalP"/>
    </source>
</evidence>
<dbReference type="Pfam" id="PF13365">
    <property type="entry name" value="Trypsin_2"/>
    <property type="match status" value="1"/>
</dbReference>
<feature type="signal peptide" evidence="1">
    <location>
        <begin position="1"/>
        <end position="23"/>
    </location>
</feature>
<proteinExistence type="predicted"/>
<dbReference type="AlphaFoldDB" id="A0A450TJG0"/>
<organism evidence="2">
    <name type="scientific">Candidatus Kentrum sp. DK</name>
    <dbReference type="NCBI Taxonomy" id="2126562"/>
    <lineage>
        <taxon>Bacteria</taxon>
        <taxon>Pseudomonadati</taxon>
        <taxon>Pseudomonadota</taxon>
        <taxon>Gammaproteobacteria</taxon>
        <taxon>Candidatus Kentrum</taxon>
    </lineage>
</organism>
<reference evidence="2" key="1">
    <citation type="submission" date="2019-02" db="EMBL/GenBank/DDBJ databases">
        <authorList>
            <person name="Gruber-Vodicka R. H."/>
            <person name="Seah K. B. B."/>
        </authorList>
    </citation>
    <scope>NUCLEOTIDE SEQUENCE</scope>
    <source>
        <strain evidence="2">BECK_DK47</strain>
    </source>
</reference>
<dbReference type="Gene3D" id="2.40.10.120">
    <property type="match status" value="1"/>
</dbReference>
<evidence type="ECO:0000313" key="2">
    <source>
        <dbReference type="EMBL" id="VFJ67568.1"/>
    </source>
</evidence>
<feature type="chain" id="PRO_5019456301" evidence="1">
    <location>
        <begin position="24"/>
        <end position="283"/>
    </location>
</feature>
<protein>
    <submittedName>
        <fullName evidence="2">Trypsin-like peptidase domain-containing protein</fullName>
    </submittedName>
</protein>